<organism evidence="2 3">
    <name type="scientific">Rhodofomes roseus</name>
    <dbReference type="NCBI Taxonomy" id="34475"/>
    <lineage>
        <taxon>Eukaryota</taxon>
        <taxon>Fungi</taxon>
        <taxon>Dikarya</taxon>
        <taxon>Basidiomycota</taxon>
        <taxon>Agaricomycotina</taxon>
        <taxon>Agaricomycetes</taxon>
        <taxon>Polyporales</taxon>
        <taxon>Rhodofomes</taxon>
    </lineage>
</organism>
<name>A0ABQ8KNT8_9APHY</name>
<evidence type="ECO:0000313" key="3">
    <source>
        <dbReference type="Proteomes" id="UP000814176"/>
    </source>
</evidence>
<reference evidence="2 3" key="1">
    <citation type="journal article" date="2021" name="Environ. Microbiol.">
        <title>Gene family expansions and transcriptome signatures uncover fungal adaptations to wood decay.</title>
        <authorList>
            <person name="Hage H."/>
            <person name="Miyauchi S."/>
            <person name="Viragh M."/>
            <person name="Drula E."/>
            <person name="Min B."/>
            <person name="Chaduli D."/>
            <person name="Navarro D."/>
            <person name="Favel A."/>
            <person name="Norest M."/>
            <person name="Lesage-Meessen L."/>
            <person name="Balint B."/>
            <person name="Merenyi Z."/>
            <person name="de Eugenio L."/>
            <person name="Morin E."/>
            <person name="Martinez A.T."/>
            <person name="Baldrian P."/>
            <person name="Stursova M."/>
            <person name="Martinez M.J."/>
            <person name="Novotny C."/>
            <person name="Magnuson J.K."/>
            <person name="Spatafora J.W."/>
            <person name="Maurice S."/>
            <person name="Pangilinan J."/>
            <person name="Andreopoulos W."/>
            <person name="LaButti K."/>
            <person name="Hundley H."/>
            <person name="Na H."/>
            <person name="Kuo A."/>
            <person name="Barry K."/>
            <person name="Lipzen A."/>
            <person name="Henrissat B."/>
            <person name="Riley R."/>
            <person name="Ahrendt S."/>
            <person name="Nagy L.G."/>
            <person name="Grigoriev I.V."/>
            <person name="Martin F."/>
            <person name="Rosso M.N."/>
        </authorList>
    </citation>
    <scope>NUCLEOTIDE SEQUENCE [LARGE SCALE GENOMIC DNA]</scope>
    <source>
        <strain evidence="2 3">CIRM-BRFM 1785</strain>
    </source>
</reference>
<dbReference type="GeneID" id="72003667"/>
<gene>
    <name evidence="2" type="ORF">C8Q71DRAFT_744303</name>
</gene>
<comment type="caution">
    <text evidence="2">The sequence shown here is derived from an EMBL/GenBank/DDBJ whole genome shotgun (WGS) entry which is preliminary data.</text>
</comment>
<dbReference type="Proteomes" id="UP000814176">
    <property type="component" value="Unassembled WGS sequence"/>
</dbReference>
<evidence type="ECO:0000313" key="2">
    <source>
        <dbReference type="EMBL" id="KAH9839815.1"/>
    </source>
</evidence>
<evidence type="ECO:0000256" key="1">
    <source>
        <dbReference type="SAM" id="MobiDB-lite"/>
    </source>
</evidence>
<feature type="compositionally biased region" description="Polar residues" evidence="1">
    <location>
        <begin position="94"/>
        <end position="109"/>
    </location>
</feature>
<sequence length="235" mass="24662">MTPLHTPLHHSSRPVVSALCTLAPMQGSSSPSTSSRSCALHMRGFADAAQNVNGLAGQELIAVSLRRSGSLGTGRASPMTSIGRGPAEGACLGTPTTGLGAANSQPGSSSRRHRPWTLGTHRSPHPTLSPSVISAIMRQPVYKQGPRRRAPAPTRTTSPAKTPSLHRPRALVPYTTAHDRYGCGCGFPLWVAHALSCARRYTACHKYYALPRCVKASRGHSGSLRGGGDTHAHGA</sequence>
<proteinExistence type="predicted"/>
<dbReference type="RefSeq" id="XP_047781465.1">
    <property type="nucleotide sequence ID" value="XM_047922935.1"/>
</dbReference>
<keyword evidence="3" id="KW-1185">Reference proteome</keyword>
<dbReference type="EMBL" id="JADCUA010000005">
    <property type="protein sequence ID" value="KAH9839815.1"/>
    <property type="molecule type" value="Genomic_DNA"/>
</dbReference>
<feature type="region of interest" description="Disordered" evidence="1">
    <location>
        <begin position="68"/>
        <end position="129"/>
    </location>
</feature>
<feature type="compositionally biased region" description="Low complexity" evidence="1">
    <location>
        <begin position="151"/>
        <end position="163"/>
    </location>
</feature>
<accession>A0ABQ8KNT8</accession>
<protein>
    <submittedName>
        <fullName evidence="2">Uncharacterized protein</fullName>
    </submittedName>
</protein>
<feature type="region of interest" description="Disordered" evidence="1">
    <location>
        <begin position="142"/>
        <end position="166"/>
    </location>
</feature>